<accession>M0AEB5</accession>
<keyword evidence="3" id="KW-1185">Reference proteome</keyword>
<evidence type="ECO:0000256" key="1">
    <source>
        <dbReference type="SAM" id="Phobius"/>
    </source>
</evidence>
<dbReference type="AlphaFoldDB" id="M0AEB5"/>
<feature type="transmembrane region" description="Helical" evidence="1">
    <location>
        <begin position="50"/>
        <end position="67"/>
    </location>
</feature>
<gene>
    <name evidence="2" type="ORF">C482_15266</name>
</gene>
<proteinExistence type="predicted"/>
<keyword evidence="1" id="KW-0472">Membrane</keyword>
<dbReference type="EMBL" id="AOIN01000080">
    <property type="protein sequence ID" value="ELY96746.1"/>
    <property type="molecule type" value="Genomic_DNA"/>
</dbReference>
<name>M0AEB5_9EURY</name>
<keyword evidence="1" id="KW-0812">Transmembrane</keyword>
<protein>
    <submittedName>
        <fullName evidence="2">Uncharacterized protein</fullName>
    </submittedName>
</protein>
<feature type="transmembrane region" description="Helical" evidence="1">
    <location>
        <begin position="73"/>
        <end position="93"/>
    </location>
</feature>
<dbReference type="STRING" id="1227492.C482_15266"/>
<reference evidence="2 3" key="1">
    <citation type="journal article" date="2014" name="PLoS Genet.">
        <title>Phylogenetically driven sequencing of extremely halophilic archaea reveals strategies for static and dynamic osmo-response.</title>
        <authorList>
            <person name="Becker E.A."/>
            <person name="Seitzer P.M."/>
            <person name="Tritt A."/>
            <person name="Larsen D."/>
            <person name="Krusor M."/>
            <person name="Yao A.I."/>
            <person name="Wu D."/>
            <person name="Madern D."/>
            <person name="Eisen J.A."/>
            <person name="Darling A.E."/>
            <person name="Facciotti M.T."/>
        </authorList>
    </citation>
    <scope>NUCLEOTIDE SEQUENCE [LARGE SCALE GENOMIC DNA]</scope>
    <source>
        <strain evidence="2 3">JCM 10990</strain>
    </source>
</reference>
<dbReference type="PATRIC" id="fig|1227492.4.peg.3034"/>
<keyword evidence="1" id="KW-1133">Transmembrane helix</keyword>
<evidence type="ECO:0000313" key="3">
    <source>
        <dbReference type="Proteomes" id="UP000011693"/>
    </source>
</evidence>
<dbReference type="Proteomes" id="UP000011693">
    <property type="component" value="Unassembled WGS sequence"/>
</dbReference>
<comment type="caution">
    <text evidence="2">The sequence shown here is derived from an EMBL/GenBank/DDBJ whole genome shotgun (WGS) entry which is preliminary data.</text>
</comment>
<evidence type="ECO:0000313" key="2">
    <source>
        <dbReference type="EMBL" id="ELY96746.1"/>
    </source>
</evidence>
<dbReference type="RefSeq" id="WP_006168540.1">
    <property type="nucleotide sequence ID" value="NZ_AOIN01000080.1"/>
</dbReference>
<sequence length="123" mass="13755">MSTKQQCPDDLDLTALEDWSRPFERLRCELVGIRMLANDLTAAQKFHTTLVFLFWMAWTVALGRGWLDLPEGLETVTIFAYGFLTLLVGAIVARAHELELEKLVALADEGITITVGGNDDEED</sequence>
<organism evidence="2 3">
    <name type="scientific">Natrialba chahannaoensis JCM 10990</name>
    <dbReference type="NCBI Taxonomy" id="1227492"/>
    <lineage>
        <taxon>Archaea</taxon>
        <taxon>Methanobacteriati</taxon>
        <taxon>Methanobacteriota</taxon>
        <taxon>Stenosarchaea group</taxon>
        <taxon>Halobacteria</taxon>
        <taxon>Halobacteriales</taxon>
        <taxon>Natrialbaceae</taxon>
        <taxon>Natrialba</taxon>
    </lineage>
</organism>